<accession>A0A4V0K1Q0</accession>
<protein>
    <submittedName>
        <fullName evidence="2">Fam-a protein</fullName>
    </submittedName>
</protein>
<dbReference type="AlphaFoldDB" id="A0A4V0K1Q0"/>
<organism evidence="2 3">
    <name type="scientific">Plasmodium chabaudi chabaudi</name>
    <dbReference type="NCBI Taxonomy" id="31271"/>
    <lineage>
        <taxon>Eukaryota</taxon>
        <taxon>Sar</taxon>
        <taxon>Alveolata</taxon>
        <taxon>Apicomplexa</taxon>
        <taxon>Aconoidasida</taxon>
        <taxon>Haemosporida</taxon>
        <taxon>Plasmodiidae</taxon>
        <taxon>Plasmodium</taxon>
        <taxon>Plasmodium (Vinckeia)</taxon>
    </lineage>
</organism>
<feature type="signal peptide" evidence="1">
    <location>
        <begin position="1"/>
        <end position="25"/>
    </location>
</feature>
<dbReference type="OrthoDB" id="370526at2759"/>
<evidence type="ECO:0000256" key="1">
    <source>
        <dbReference type="SAM" id="SignalP"/>
    </source>
</evidence>
<name>A0A4V0K1Q0_PLACU</name>
<dbReference type="KEGG" id="pcb:PCHAS_1041900"/>
<sequence>MNKSYIKVALAILSLAGYMQNVIFASEAAANSDVTNSPRQKRIHIENGIYQGPKGQKYIDYHEVLLSLKHANQASKLLLKLSETDVNDYSAYSTENKNSTIYSKKIGNMDIGRLHVTIPSASKYNDLLWKIWNFNKNQESGSKIINGIISRAYWKDLYLFEKQSIDPNYTPPIKKYALGAVLNTSNNITVILCPSRIINDNIEINQETDMKELYSNVKPIETGIDPEDALTKLGDNISGFVIKSGDNDQVHVTYINAIYDGANSAESAYNKRERDLTYTNILNLAQRI</sequence>
<dbReference type="NCBIfam" id="TIGR01599">
    <property type="entry name" value="PYST-A"/>
    <property type="match status" value="1"/>
</dbReference>
<dbReference type="InterPro" id="IPR006486">
    <property type="entry name" value="PYST_A"/>
</dbReference>
<dbReference type="VEuPathDB" id="PlasmoDB:PCHAS_1041900"/>
<feature type="chain" id="PRO_5020739366" evidence="1">
    <location>
        <begin position="26"/>
        <end position="288"/>
    </location>
</feature>
<dbReference type="RefSeq" id="XP_016655690.1">
    <property type="nucleotide sequence ID" value="XM_016798489.1"/>
</dbReference>
<dbReference type="Proteomes" id="UP000071118">
    <property type="component" value="Chromosome 10"/>
</dbReference>
<gene>
    <name evidence="2" type="ORF">PCHAS_1041900</name>
</gene>
<keyword evidence="1" id="KW-0732">Signal</keyword>
<evidence type="ECO:0000313" key="2">
    <source>
        <dbReference type="EMBL" id="VTZ66756.1"/>
    </source>
</evidence>
<evidence type="ECO:0000313" key="3">
    <source>
        <dbReference type="Proteomes" id="UP000071118"/>
    </source>
</evidence>
<reference evidence="2 3" key="1">
    <citation type="journal article" date="2014" name="BMC Biol.">
        <title>A comprehensive evaluation of rodent malaria parasite genomes and gene expression.</title>
        <authorList>
            <person name="Otto T.D."/>
            <person name="Bohme U."/>
            <person name="Jackson A.P."/>
            <person name="Hunt M."/>
            <person name="Franke-Fayard B."/>
            <person name="Hoeijmakers W.A."/>
            <person name="Religa A.A."/>
            <person name="Robertson L."/>
            <person name="Sanders M."/>
            <person name="Ogun S.A."/>
            <person name="Cunningham D."/>
            <person name="Erhart A."/>
            <person name="Billker O."/>
            <person name="Khan S.M."/>
            <person name="Stunnenberg H.G."/>
            <person name="Langhorne J."/>
            <person name="Holder A.A."/>
            <person name="Waters A.P."/>
            <person name="Newbold C.I."/>
            <person name="Pain A."/>
            <person name="Berriman M."/>
            <person name="Janse C.J."/>
        </authorList>
    </citation>
    <scope>NUCLEOTIDE SEQUENCE [LARGE SCALE GENOMIC DNA]</scope>
    <source>
        <strain evidence="2 3">AS</strain>
    </source>
</reference>
<dbReference type="EMBL" id="LK022887">
    <property type="protein sequence ID" value="VTZ66756.1"/>
    <property type="molecule type" value="Genomic_DNA"/>
</dbReference>
<proteinExistence type="predicted"/>
<keyword evidence="3" id="KW-1185">Reference proteome</keyword>
<dbReference type="GeneID" id="3492171"/>